<dbReference type="EMBL" id="AP019841">
    <property type="protein sequence ID" value="BBM54093.1"/>
    <property type="molecule type" value="Genomic_DNA"/>
</dbReference>
<accession>A0A510KVC6</accession>
<evidence type="ECO:0000313" key="1">
    <source>
        <dbReference type="EMBL" id="BBM54093.1"/>
    </source>
</evidence>
<evidence type="ECO:0000313" key="2">
    <source>
        <dbReference type="Proteomes" id="UP000321944"/>
    </source>
</evidence>
<dbReference type="AlphaFoldDB" id="A0A510KVC6"/>
<sequence>MAIFFCKKVVGKIQNILYNNLKKGLKYGKRKTSKIKYTSKSISLSMENGMNRKVKYRNRE</sequence>
<proteinExistence type="predicted"/>
<protein>
    <submittedName>
        <fullName evidence="1">Uncharacterized protein</fullName>
    </submittedName>
</protein>
<name>A0A510KVC6_9FUSO</name>
<dbReference type="RefSeq" id="WP_147002935.1">
    <property type="nucleotide sequence ID" value="NZ_AP019841.1"/>
</dbReference>
<organism evidence="1 2">
    <name type="scientific">Leptotrichia wadei</name>
    <dbReference type="NCBI Taxonomy" id="157687"/>
    <lineage>
        <taxon>Bacteria</taxon>
        <taxon>Fusobacteriati</taxon>
        <taxon>Fusobacteriota</taxon>
        <taxon>Fusobacteriia</taxon>
        <taxon>Fusobacteriales</taxon>
        <taxon>Leptotrichiaceae</taxon>
        <taxon>Leptotrichia</taxon>
    </lineage>
</organism>
<gene>
    <name evidence="1" type="ORF">JMUB3936_0371</name>
</gene>
<dbReference type="Proteomes" id="UP000321944">
    <property type="component" value="Chromosome"/>
</dbReference>
<reference evidence="1 2" key="1">
    <citation type="submission" date="2019-07" db="EMBL/GenBank/DDBJ databases">
        <title>Complete Genome Sequence of Leptotrichia wadei Strain JMUB3936.</title>
        <authorList>
            <person name="Watanabe S."/>
            <person name="Cui L."/>
        </authorList>
    </citation>
    <scope>NUCLEOTIDE SEQUENCE [LARGE SCALE GENOMIC DNA]</scope>
    <source>
        <strain evidence="1 2">JMUB3936</strain>
    </source>
</reference>